<comment type="subcellular location">
    <subcellularLocation>
        <location evidence="1">Cell membrane</location>
        <topology evidence="1">Multi-pass membrane protein</topology>
    </subcellularLocation>
</comment>
<evidence type="ECO:0000256" key="3">
    <source>
        <dbReference type="ARBA" id="ARBA00022475"/>
    </source>
</evidence>
<dbReference type="Pfam" id="PF01569">
    <property type="entry name" value="PAP2"/>
    <property type="match status" value="1"/>
</dbReference>
<evidence type="ECO:0000313" key="12">
    <source>
        <dbReference type="EMBL" id="GGI87986.1"/>
    </source>
</evidence>
<comment type="caution">
    <text evidence="12">The sequence shown here is derived from an EMBL/GenBank/DDBJ whole genome shotgun (WGS) entry which is preliminary data.</text>
</comment>
<dbReference type="RefSeq" id="WP_188921736.1">
    <property type="nucleotide sequence ID" value="NZ_BMPZ01000008.1"/>
</dbReference>
<comment type="catalytic activity">
    <reaction evidence="9">
        <text>di-trans,octa-cis-undecaprenyl diphosphate + H2O = di-trans,octa-cis-undecaprenyl phosphate + phosphate + H(+)</text>
        <dbReference type="Rhea" id="RHEA:28094"/>
        <dbReference type="ChEBI" id="CHEBI:15377"/>
        <dbReference type="ChEBI" id="CHEBI:15378"/>
        <dbReference type="ChEBI" id="CHEBI:43474"/>
        <dbReference type="ChEBI" id="CHEBI:58405"/>
        <dbReference type="ChEBI" id="CHEBI:60392"/>
        <dbReference type="EC" id="3.6.1.27"/>
    </reaction>
</comment>
<keyword evidence="3" id="KW-1003">Cell membrane</keyword>
<evidence type="ECO:0000256" key="7">
    <source>
        <dbReference type="ARBA" id="ARBA00023136"/>
    </source>
</evidence>
<evidence type="ECO:0000256" key="8">
    <source>
        <dbReference type="ARBA" id="ARBA00032707"/>
    </source>
</evidence>
<keyword evidence="4 10" id="KW-0812">Transmembrane</keyword>
<dbReference type="SMART" id="SM00014">
    <property type="entry name" value="acidPPc"/>
    <property type="match status" value="1"/>
</dbReference>
<dbReference type="PANTHER" id="PTHR14969">
    <property type="entry name" value="SPHINGOSINE-1-PHOSPHATE PHOSPHOHYDROLASE"/>
    <property type="match status" value="1"/>
</dbReference>
<feature type="transmembrane region" description="Helical" evidence="10">
    <location>
        <begin position="57"/>
        <end position="76"/>
    </location>
</feature>
<organism evidence="12 13">
    <name type="scientific">Shewanella gelidii</name>
    <dbReference type="NCBI Taxonomy" id="1642821"/>
    <lineage>
        <taxon>Bacteria</taxon>
        <taxon>Pseudomonadati</taxon>
        <taxon>Pseudomonadota</taxon>
        <taxon>Gammaproteobacteria</taxon>
        <taxon>Alteromonadales</taxon>
        <taxon>Shewanellaceae</taxon>
        <taxon>Shewanella</taxon>
    </lineage>
</organism>
<evidence type="ECO:0000256" key="1">
    <source>
        <dbReference type="ARBA" id="ARBA00004651"/>
    </source>
</evidence>
<dbReference type="GO" id="GO:0050380">
    <property type="term" value="F:undecaprenyl-diphosphatase activity"/>
    <property type="evidence" value="ECO:0007669"/>
    <property type="project" value="UniProtKB-EC"/>
</dbReference>
<feature type="transmembrane region" description="Helical" evidence="10">
    <location>
        <begin position="31"/>
        <end position="51"/>
    </location>
</feature>
<name>A0A917JWV8_9GAMM</name>
<evidence type="ECO:0000256" key="10">
    <source>
        <dbReference type="SAM" id="Phobius"/>
    </source>
</evidence>
<evidence type="ECO:0000256" key="6">
    <source>
        <dbReference type="ARBA" id="ARBA00022989"/>
    </source>
</evidence>
<feature type="transmembrane region" description="Helical" evidence="10">
    <location>
        <begin position="148"/>
        <end position="170"/>
    </location>
</feature>
<evidence type="ECO:0000259" key="11">
    <source>
        <dbReference type="SMART" id="SM00014"/>
    </source>
</evidence>
<reference evidence="12" key="2">
    <citation type="submission" date="2020-09" db="EMBL/GenBank/DDBJ databases">
        <authorList>
            <person name="Sun Q."/>
            <person name="Ohkuma M."/>
        </authorList>
    </citation>
    <scope>NUCLEOTIDE SEQUENCE</scope>
    <source>
        <strain evidence="12">JCM 30804</strain>
    </source>
</reference>
<keyword evidence="5" id="KW-0378">Hydrolase</keyword>
<evidence type="ECO:0000256" key="4">
    <source>
        <dbReference type="ARBA" id="ARBA00022692"/>
    </source>
</evidence>
<evidence type="ECO:0000256" key="5">
    <source>
        <dbReference type="ARBA" id="ARBA00022801"/>
    </source>
</evidence>
<evidence type="ECO:0000256" key="9">
    <source>
        <dbReference type="ARBA" id="ARBA00047594"/>
    </source>
</evidence>
<evidence type="ECO:0000313" key="13">
    <source>
        <dbReference type="Proteomes" id="UP000613743"/>
    </source>
</evidence>
<keyword evidence="7 10" id="KW-0472">Membrane</keyword>
<sequence length="171" mass="18952">MFEHLTRADERMFLWATETAQRHGLQSAARFISWTGDGPFYLYIAFGFVVFDPSGLQLFNLAIASYLIDLPLYFALKNSIRRTRPCHLSLGIDSIFEPSDKFSLPSGHTAAAFVMASCIVIVFPSFMWIALAWALAIGLSRVVLAVHFPLDIVAGIALGVASVNLAQFLFF</sequence>
<protein>
    <recommendedName>
        <fullName evidence="2">undecaprenyl-diphosphate phosphatase</fullName>
        <ecNumber evidence="2">3.6.1.27</ecNumber>
    </recommendedName>
    <alternativeName>
        <fullName evidence="8">Undecaprenyl pyrophosphate phosphatase</fullName>
    </alternativeName>
</protein>
<feature type="transmembrane region" description="Helical" evidence="10">
    <location>
        <begin position="110"/>
        <end position="136"/>
    </location>
</feature>
<proteinExistence type="predicted"/>
<dbReference type="InterPro" id="IPR000326">
    <property type="entry name" value="PAP2/HPO"/>
</dbReference>
<dbReference type="GO" id="GO:0005886">
    <property type="term" value="C:plasma membrane"/>
    <property type="evidence" value="ECO:0007669"/>
    <property type="project" value="UniProtKB-SubCell"/>
</dbReference>
<dbReference type="InterPro" id="IPR036938">
    <property type="entry name" value="PAP2/HPO_sf"/>
</dbReference>
<dbReference type="PANTHER" id="PTHR14969:SF62">
    <property type="entry name" value="DECAPRENYLPHOSPHORYL-5-PHOSPHORIBOSE PHOSPHATASE RV3807C-RELATED"/>
    <property type="match status" value="1"/>
</dbReference>
<dbReference type="AlphaFoldDB" id="A0A917JWV8"/>
<keyword evidence="13" id="KW-1185">Reference proteome</keyword>
<dbReference type="EC" id="3.6.1.27" evidence="2"/>
<dbReference type="SUPFAM" id="SSF48317">
    <property type="entry name" value="Acid phosphatase/Vanadium-dependent haloperoxidase"/>
    <property type="match status" value="1"/>
</dbReference>
<accession>A0A917JWV8</accession>
<dbReference type="EMBL" id="BMPZ01000008">
    <property type="protein sequence ID" value="GGI87986.1"/>
    <property type="molecule type" value="Genomic_DNA"/>
</dbReference>
<evidence type="ECO:0000256" key="2">
    <source>
        <dbReference type="ARBA" id="ARBA00012374"/>
    </source>
</evidence>
<dbReference type="Gene3D" id="1.20.144.10">
    <property type="entry name" value="Phosphatidic acid phosphatase type 2/haloperoxidase"/>
    <property type="match status" value="1"/>
</dbReference>
<keyword evidence="6 10" id="KW-1133">Transmembrane helix</keyword>
<gene>
    <name evidence="12" type="ORF">GCM10009332_26670</name>
</gene>
<feature type="domain" description="Phosphatidic acid phosphatase type 2/haloperoxidase" evidence="11">
    <location>
        <begin position="56"/>
        <end position="167"/>
    </location>
</feature>
<reference evidence="12" key="1">
    <citation type="journal article" date="2014" name="Int. J. Syst. Evol. Microbiol.">
        <title>Complete genome sequence of Corynebacterium casei LMG S-19264T (=DSM 44701T), isolated from a smear-ripened cheese.</title>
        <authorList>
            <consortium name="US DOE Joint Genome Institute (JGI-PGF)"/>
            <person name="Walter F."/>
            <person name="Albersmeier A."/>
            <person name="Kalinowski J."/>
            <person name="Ruckert C."/>
        </authorList>
    </citation>
    <scope>NUCLEOTIDE SEQUENCE</scope>
    <source>
        <strain evidence="12">JCM 30804</strain>
    </source>
</reference>
<dbReference type="Proteomes" id="UP000613743">
    <property type="component" value="Unassembled WGS sequence"/>
</dbReference>